<keyword evidence="9" id="KW-1185">Reference proteome</keyword>
<proteinExistence type="inferred from homology"/>
<dbReference type="RefSeq" id="WP_250932338.1">
    <property type="nucleotide sequence ID" value="NZ_JAMQBK010000085.1"/>
</dbReference>
<dbReference type="PROSITE" id="PS51898">
    <property type="entry name" value="TYR_RECOMBINASE"/>
    <property type="match status" value="1"/>
</dbReference>
<dbReference type="Pfam" id="PF02899">
    <property type="entry name" value="Phage_int_SAM_1"/>
    <property type="match status" value="1"/>
</dbReference>
<dbReference type="PANTHER" id="PTHR30349">
    <property type="entry name" value="PHAGE INTEGRASE-RELATED"/>
    <property type="match status" value="1"/>
</dbReference>
<protein>
    <submittedName>
        <fullName evidence="8">Tyrosine-type recombinase/integrase</fullName>
    </submittedName>
</protein>
<dbReference type="EMBL" id="JAMQBK010000085">
    <property type="protein sequence ID" value="MCM2374447.1"/>
    <property type="molecule type" value="Genomic_DNA"/>
</dbReference>
<feature type="domain" description="Tyr recombinase" evidence="6">
    <location>
        <begin position="243"/>
        <end position="451"/>
    </location>
</feature>
<comment type="similarity">
    <text evidence="1">Belongs to the 'phage' integrase family.</text>
</comment>
<evidence type="ECO:0000259" key="6">
    <source>
        <dbReference type="PROSITE" id="PS51898"/>
    </source>
</evidence>
<keyword evidence="2" id="KW-0229">DNA integration</keyword>
<dbReference type="InterPro" id="IPR013762">
    <property type="entry name" value="Integrase-like_cat_sf"/>
</dbReference>
<keyword evidence="3 5" id="KW-0238">DNA-binding</keyword>
<keyword evidence="4" id="KW-0233">DNA recombination</keyword>
<accession>A0ABT0UCA5</accession>
<feature type="domain" description="Core-binding (CB)" evidence="7">
    <location>
        <begin position="137"/>
        <end position="219"/>
    </location>
</feature>
<evidence type="ECO:0000259" key="7">
    <source>
        <dbReference type="PROSITE" id="PS51900"/>
    </source>
</evidence>
<dbReference type="InterPro" id="IPR002104">
    <property type="entry name" value="Integrase_catalytic"/>
</dbReference>
<dbReference type="PROSITE" id="PS51900">
    <property type="entry name" value="CB"/>
    <property type="match status" value="1"/>
</dbReference>
<dbReference type="InterPro" id="IPR044068">
    <property type="entry name" value="CB"/>
</dbReference>
<organism evidence="8 9">
    <name type="scientific">Aporhodopirellula aestuarii</name>
    <dbReference type="NCBI Taxonomy" id="2950107"/>
    <lineage>
        <taxon>Bacteria</taxon>
        <taxon>Pseudomonadati</taxon>
        <taxon>Planctomycetota</taxon>
        <taxon>Planctomycetia</taxon>
        <taxon>Pirellulales</taxon>
        <taxon>Pirellulaceae</taxon>
        <taxon>Aporhodopirellula</taxon>
    </lineage>
</organism>
<dbReference type="Gene3D" id="1.10.150.130">
    <property type="match status" value="1"/>
</dbReference>
<reference evidence="8 9" key="1">
    <citation type="journal article" date="2022" name="Syst. Appl. Microbiol.">
        <title>Rhodopirellula aestuarii sp. nov., a novel member of the genus Rhodopirellula isolated from brackish sediments collected in the Tagus River estuary, Portugal.</title>
        <authorList>
            <person name="Vitorino I.R."/>
            <person name="Klimek D."/>
            <person name="Calusinska M."/>
            <person name="Lobo-da-Cunha A."/>
            <person name="Vasconcelos V."/>
            <person name="Lage O.M."/>
        </authorList>
    </citation>
    <scope>NUCLEOTIDE SEQUENCE [LARGE SCALE GENOMIC DNA]</scope>
    <source>
        <strain evidence="8 9">ICT_H3.1</strain>
    </source>
</reference>
<dbReference type="Proteomes" id="UP001202961">
    <property type="component" value="Unassembled WGS sequence"/>
</dbReference>
<dbReference type="Pfam" id="PF00589">
    <property type="entry name" value="Phage_integrase"/>
    <property type="match status" value="1"/>
</dbReference>
<dbReference type="Gene3D" id="1.10.443.10">
    <property type="entry name" value="Intergrase catalytic core"/>
    <property type="match status" value="1"/>
</dbReference>
<evidence type="ECO:0000256" key="1">
    <source>
        <dbReference type="ARBA" id="ARBA00008857"/>
    </source>
</evidence>
<dbReference type="SUPFAM" id="SSF56349">
    <property type="entry name" value="DNA breaking-rejoining enzymes"/>
    <property type="match status" value="1"/>
</dbReference>
<evidence type="ECO:0000313" key="9">
    <source>
        <dbReference type="Proteomes" id="UP001202961"/>
    </source>
</evidence>
<sequence length="480" mass="53383">MPIPKGATFQETLRKIPRGAVIQNGIASWSDRRGVQIGGPVADDGRHAVLREATWTEGNVTRVGAVVPAGDRIILSVDRCYSAKFRNERGKWKRQSTGTSDRDAAKQIAAKWEADAQRRRTGVIDTVLEELAAQAEKPLVEQIDAFIRFRATQGGTEEHRSRTRKHIEEFADAGKWENIANIHADDVTSHVETMSAAGASARTIQGKLQSIKSFTKWLAENHRLRVNPLSMIRKPDPKSDRRHERRMLLPDEWRWLQSSILKLGIERNSMTASERVLLYRTVIQTGLRATEIHQLTRNKMILSNEKPHVLCKASGTKNRKMAKQYIDAGLADDLRNHVATKHPTAPVFSIGSKEELSRTLELDLEGARQAWLDSLNGEERIEAESKDFLLRTNHDGEHLVFHSLRHTCGAWLAMAGEHVKTVQTVMRHGSVTLTMDCYGHIFPGQAENAVGKLAAMMGDHPLGTILGTTATAGPRGVVAG</sequence>
<dbReference type="InterPro" id="IPR011010">
    <property type="entry name" value="DNA_brk_join_enz"/>
</dbReference>
<evidence type="ECO:0000256" key="4">
    <source>
        <dbReference type="ARBA" id="ARBA00023172"/>
    </source>
</evidence>
<evidence type="ECO:0000256" key="3">
    <source>
        <dbReference type="ARBA" id="ARBA00023125"/>
    </source>
</evidence>
<dbReference type="PANTHER" id="PTHR30349:SF64">
    <property type="entry name" value="PROPHAGE INTEGRASE INTD-RELATED"/>
    <property type="match status" value="1"/>
</dbReference>
<comment type="caution">
    <text evidence="8">The sequence shown here is derived from an EMBL/GenBank/DDBJ whole genome shotgun (WGS) entry which is preliminary data.</text>
</comment>
<evidence type="ECO:0000313" key="8">
    <source>
        <dbReference type="EMBL" id="MCM2374447.1"/>
    </source>
</evidence>
<dbReference type="InterPro" id="IPR050090">
    <property type="entry name" value="Tyrosine_recombinase_XerCD"/>
</dbReference>
<evidence type="ECO:0000256" key="5">
    <source>
        <dbReference type="PROSITE-ProRule" id="PRU01248"/>
    </source>
</evidence>
<evidence type="ECO:0000256" key="2">
    <source>
        <dbReference type="ARBA" id="ARBA00022908"/>
    </source>
</evidence>
<dbReference type="InterPro" id="IPR010998">
    <property type="entry name" value="Integrase_recombinase_N"/>
</dbReference>
<gene>
    <name evidence="8" type="ORF">NB063_27830</name>
</gene>
<dbReference type="InterPro" id="IPR004107">
    <property type="entry name" value="Integrase_SAM-like_N"/>
</dbReference>
<name>A0ABT0UCA5_9BACT</name>